<organism evidence="2 3">
    <name type="scientific">Hyalella azteca</name>
    <name type="common">Amphipod</name>
    <dbReference type="NCBI Taxonomy" id="294128"/>
    <lineage>
        <taxon>Eukaryota</taxon>
        <taxon>Metazoa</taxon>
        <taxon>Ecdysozoa</taxon>
        <taxon>Arthropoda</taxon>
        <taxon>Crustacea</taxon>
        <taxon>Multicrustacea</taxon>
        <taxon>Malacostraca</taxon>
        <taxon>Eumalacostraca</taxon>
        <taxon>Peracarida</taxon>
        <taxon>Amphipoda</taxon>
        <taxon>Senticaudata</taxon>
        <taxon>Talitrida</taxon>
        <taxon>Talitroidea</taxon>
        <taxon>Hyalellidae</taxon>
        <taxon>Hyalella</taxon>
    </lineage>
</organism>
<evidence type="ECO:0000259" key="1">
    <source>
        <dbReference type="PROSITE" id="PS50213"/>
    </source>
</evidence>
<dbReference type="GO" id="GO:0030198">
    <property type="term" value="P:extracellular matrix organization"/>
    <property type="evidence" value="ECO:0007669"/>
    <property type="project" value="TreeGrafter"/>
</dbReference>
<feature type="domain" description="FAS1" evidence="1">
    <location>
        <begin position="191"/>
        <end position="346"/>
    </location>
</feature>
<dbReference type="InterPro" id="IPR000782">
    <property type="entry name" value="FAS1_domain"/>
</dbReference>
<name>A0A979FU35_HYAAZ</name>
<dbReference type="PANTHER" id="PTHR10900">
    <property type="entry name" value="PERIOSTIN-RELATED"/>
    <property type="match status" value="1"/>
</dbReference>
<feature type="domain" description="FAS1" evidence="1">
    <location>
        <begin position="350"/>
        <end position="514"/>
    </location>
</feature>
<feature type="domain" description="FAS1" evidence="1">
    <location>
        <begin position="1"/>
        <end position="186"/>
    </location>
</feature>
<gene>
    <name evidence="3" type="primary">LOC108674129</name>
</gene>
<dbReference type="GO" id="GO:0005615">
    <property type="term" value="C:extracellular space"/>
    <property type="evidence" value="ECO:0007669"/>
    <property type="project" value="TreeGrafter"/>
</dbReference>
<feature type="non-terminal residue" evidence="3">
    <location>
        <position position="1"/>
    </location>
</feature>
<dbReference type="GO" id="GO:0050839">
    <property type="term" value="F:cell adhesion molecule binding"/>
    <property type="evidence" value="ECO:0007669"/>
    <property type="project" value="TreeGrafter"/>
</dbReference>
<evidence type="ECO:0000313" key="3">
    <source>
        <dbReference type="RefSeq" id="XP_047739615.1"/>
    </source>
</evidence>
<dbReference type="GO" id="GO:0031012">
    <property type="term" value="C:extracellular matrix"/>
    <property type="evidence" value="ECO:0007669"/>
    <property type="project" value="TreeGrafter"/>
</dbReference>
<evidence type="ECO:0000313" key="2">
    <source>
        <dbReference type="Proteomes" id="UP000694843"/>
    </source>
</evidence>
<keyword evidence="2" id="KW-1185">Reference proteome</keyword>
<proteinExistence type="predicted"/>
<dbReference type="PANTHER" id="PTHR10900:SF80">
    <property type="entry name" value="FASCICLIN-1"/>
    <property type="match status" value="1"/>
</dbReference>
<dbReference type="RefSeq" id="XP_047739615.1">
    <property type="nucleotide sequence ID" value="XM_047883659.1"/>
</dbReference>
<dbReference type="PROSITE" id="PS50213">
    <property type="entry name" value="FAS1"/>
    <property type="match status" value="3"/>
</dbReference>
<dbReference type="AlphaFoldDB" id="A0A979FU35"/>
<dbReference type="GO" id="GO:0007155">
    <property type="term" value="P:cell adhesion"/>
    <property type="evidence" value="ECO:0007669"/>
    <property type="project" value="TreeGrafter"/>
</dbReference>
<dbReference type="SMART" id="SM00554">
    <property type="entry name" value="FAS1"/>
    <property type="match status" value="3"/>
</dbReference>
<dbReference type="GeneID" id="108674129"/>
<dbReference type="OMA" id="RVQQNAN"/>
<dbReference type="InterPro" id="IPR036378">
    <property type="entry name" value="FAS1_dom_sf"/>
</dbReference>
<dbReference type="Pfam" id="PF02469">
    <property type="entry name" value="Fasciclin"/>
    <property type="match status" value="2"/>
</dbReference>
<dbReference type="KEGG" id="hazt:108674129"/>
<dbReference type="InterPro" id="IPR050904">
    <property type="entry name" value="Adhesion/Biosynth-related"/>
</dbReference>
<dbReference type="Gene3D" id="2.30.180.10">
    <property type="entry name" value="FAS1 domain"/>
    <property type="match status" value="3"/>
</dbReference>
<dbReference type="SUPFAM" id="SSF82153">
    <property type="entry name" value="FAS1 domain"/>
    <property type="match status" value="3"/>
</dbReference>
<reference evidence="3" key="1">
    <citation type="submission" date="2025-08" db="UniProtKB">
        <authorList>
            <consortium name="RefSeq"/>
        </authorList>
    </citation>
    <scope>IDENTIFICATION</scope>
    <source>
        <tissue evidence="3">Whole organism</tissue>
    </source>
</reference>
<dbReference type="Proteomes" id="UP000694843">
    <property type="component" value="Unplaced"/>
</dbReference>
<dbReference type="CTD" id="42025"/>
<dbReference type="OrthoDB" id="6368361at2759"/>
<protein>
    <submittedName>
        <fullName evidence="3">Fasciclin-1</fullName>
    </submittedName>
</protein>
<sequence length="515" mass="56760">VASIVEGDQLTKLQFEQVALTAFLPTDEALGNYTGPHNRQLIQAHMCQSWETFGPVVGNSQASRGKLSGQSCGKLSGQSWETLRPVDTSSVLDVQVVHGHVVPGRALFTRPASLQEEEVESLAFTDNLKVLLRVERVTPRPPPVYYVTSNTVASDQRHQLGTAMAQVARANILVANGVVHLIARRLMTNAESIMSYLKEEGGQLSEFYRLFHEHQQDLLNRLSGAPTPQGWTLFAPNNHAFNMVKADSLETISLNKAKLGELLKLHMVSGRLTTDKIEQQATLKKLEVPTESRDRKLYFNVYREAGGAGGAKLPVVTVEGAGVNATIRTPNIVTNNGIIHIIDRIMDIPSQTVYEKLMSNPEISVTYNLSSQGTWGAQFRDRAQKFTFFVPNDDAWDDVRTKMPSAYKKLVMGEFPQHVRTILQRHLLVGKDLPLTALLALTNNGTLNPASPHTPHLLNMSRGKIMFEMRVQQNANGGSKVLMTRQDVTVSGATTPTSFAFFSTAAILITSAILR</sequence>
<accession>A0A979FU35</accession>